<dbReference type="RefSeq" id="WP_198711172.1">
    <property type="nucleotide sequence ID" value="NZ_JAGSOW010000001.1"/>
</dbReference>
<dbReference type="EMBL" id="JAGSOW010000001">
    <property type="protein sequence ID" value="MDC3734669.1"/>
    <property type="molecule type" value="Genomic_DNA"/>
</dbReference>
<dbReference type="AlphaFoldDB" id="A0AB35JJY2"/>
<name>A0AB35JJY2_PSESY</name>
<reference evidence="1" key="1">
    <citation type="submission" date="2021-04" db="EMBL/GenBank/DDBJ databases">
        <title>Genome Sequence and Comparative Genome Analysis of Pseudomonas syringae pv. syringae strains EC33 and LMG5496 isolated from Citrus plants from Tunisia and Greece.</title>
        <authorList>
            <person name="Abdellatif E."/>
            <person name="Baeyen S."/>
        </authorList>
    </citation>
    <scope>NUCLEOTIDE SEQUENCE</scope>
    <source>
        <strain evidence="1">LMG 5496</strain>
    </source>
</reference>
<proteinExistence type="predicted"/>
<evidence type="ECO:0000313" key="1">
    <source>
        <dbReference type="EMBL" id="MDC3734669.1"/>
    </source>
</evidence>
<sequence>MKTDSNAVIRFAVQNYFDGKMPKAAIATGYTHAQIKSWVDDVVVARVSTARYVMAVALIPEFQVVCEHAQYDCNESLSPQLNAMLNGHADHPGVYAFYDNFCNLIYIGKANASLKKEITSAIAREVDLPFPKTAVMPDNRKSVVRYISAYDVGGMDHSDYPRHVESLILRLNKPLLNKQVGKLTKILPKMPEQ</sequence>
<evidence type="ECO:0008006" key="3">
    <source>
        <dbReference type="Google" id="ProtNLM"/>
    </source>
</evidence>
<evidence type="ECO:0000313" key="2">
    <source>
        <dbReference type="Proteomes" id="UP001220207"/>
    </source>
</evidence>
<dbReference type="Gene3D" id="3.40.1440.10">
    <property type="entry name" value="GIY-YIG endonuclease"/>
    <property type="match status" value="1"/>
</dbReference>
<accession>A0AB35JJY2</accession>
<protein>
    <recommendedName>
        <fullName evidence="3">GIY-YIG nuclease family protein</fullName>
    </recommendedName>
</protein>
<dbReference type="InterPro" id="IPR035901">
    <property type="entry name" value="GIY-YIG_endonuc_sf"/>
</dbReference>
<comment type="caution">
    <text evidence="1">The sequence shown here is derived from an EMBL/GenBank/DDBJ whole genome shotgun (WGS) entry which is preliminary data.</text>
</comment>
<dbReference type="Proteomes" id="UP001220207">
    <property type="component" value="Unassembled WGS sequence"/>
</dbReference>
<organism evidence="1 2">
    <name type="scientific">Pseudomonas syringae pv. syringae</name>
    <dbReference type="NCBI Taxonomy" id="321"/>
    <lineage>
        <taxon>Bacteria</taxon>
        <taxon>Pseudomonadati</taxon>
        <taxon>Pseudomonadota</taxon>
        <taxon>Gammaproteobacteria</taxon>
        <taxon>Pseudomonadales</taxon>
        <taxon>Pseudomonadaceae</taxon>
        <taxon>Pseudomonas</taxon>
        <taxon>Pseudomonas syringae</taxon>
    </lineage>
</organism>
<gene>
    <name evidence="1" type="ORF">KDL27_02570</name>
</gene>